<reference evidence="16 17" key="1">
    <citation type="submission" date="2012-01" db="EMBL/GenBank/DDBJ databases">
        <title>The Genome Sequence of Facklamia languida CCUG 37842.</title>
        <authorList>
            <consortium name="The Broad Institute Genome Sequencing Platform"/>
            <person name="Earl A."/>
            <person name="Ward D."/>
            <person name="Feldgarden M."/>
            <person name="Gevers D."/>
            <person name="Huys G."/>
            <person name="Young S.K."/>
            <person name="Zeng Q."/>
            <person name="Gargeya S."/>
            <person name="Fitzgerald M."/>
            <person name="Haas B."/>
            <person name="Abouelleil A."/>
            <person name="Alvarado L."/>
            <person name="Arachchi H.M."/>
            <person name="Berlin A."/>
            <person name="Chapman S.B."/>
            <person name="Gearin G."/>
            <person name="Goldberg J."/>
            <person name="Griggs A."/>
            <person name="Gujja S."/>
            <person name="Hansen M."/>
            <person name="Heiman D."/>
            <person name="Howarth C."/>
            <person name="Larimer J."/>
            <person name="Lui A."/>
            <person name="MacDonald P.J.P."/>
            <person name="McCowen C."/>
            <person name="Montmayeur A."/>
            <person name="Murphy C."/>
            <person name="Neiman D."/>
            <person name="Pearson M."/>
            <person name="Priest M."/>
            <person name="Roberts A."/>
            <person name="Saif S."/>
            <person name="Shea T."/>
            <person name="Sisk P."/>
            <person name="Stolte C."/>
            <person name="Sykes S."/>
            <person name="Wortman J."/>
            <person name="Nusbaum C."/>
            <person name="Birren B."/>
        </authorList>
    </citation>
    <scope>NUCLEOTIDE SEQUENCE [LARGE SCALE GENOMIC DNA]</scope>
    <source>
        <strain evidence="16 17">CCUG 37842</strain>
    </source>
</reference>
<keyword evidence="9 13" id="KW-0547">Nucleotide-binding</keyword>
<comment type="catalytic activity">
    <reaction evidence="12 13">
        <text>L-threonine + hydrogencarbonate + ATP = L-threonylcarbamoyladenylate + diphosphate + H2O</text>
        <dbReference type="Rhea" id="RHEA:36407"/>
        <dbReference type="ChEBI" id="CHEBI:15377"/>
        <dbReference type="ChEBI" id="CHEBI:17544"/>
        <dbReference type="ChEBI" id="CHEBI:30616"/>
        <dbReference type="ChEBI" id="CHEBI:33019"/>
        <dbReference type="ChEBI" id="CHEBI:57926"/>
        <dbReference type="ChEBI" id="CHEBI:73682"/>
        <dbReference type="EC" id="2.7.7.87"/>
    </reaction>
</comment>
<name>H3NH37_9LACT</name>
<dbReference type="Gene3D" id="3.40.50.11030">
    <property type="entry name" value="Threonylcarbamoyl-AMP synthase, C-terminal domain"/>
    <property type="match status" value="1"/>
</dbReference>
<dbReference type="InterPro" id="IPR050156">
    <property type="entry name" value="TC-AMP_synthase_SUA5"/>
</dbReference>
<comment type="caution">
    <text evidence="16">The sequence shown here is derived from an EMBL/GenBank/DDBJ whole genome shotgun (WGS) entry which is preliminary data.</text>
</comment>
<dbReference type="GO" id="GO:0005737">
    <property type="term" value="C:cytoplasm"/>
    <property type="evidence" value="ECO:0007669"/>
    <property type="project" value="UniProtKB-SubCell"/>
</dbReference>
<dbReference type="PATRIC" id="fig|883113.3.peg.173"/>
<dbReference type="GO" id="GO:0003725">
    <property type="term" value="F:double-stranded RNA binding"/>
    <property type="evidence" value="ECO:0007669"/>
    <property type="project" value="UniProtKB-UniRule"/>
</dbReference>
<evidence type="ECO:0000256" key="11">
    <source>
        <dbReference type="ARBA" id="ARBA00029774"/>
    </source>
</evidence>
<feature type="binding site" evidence="14">
    <location>
        <position position="147"/>
    </location>
    <ligand>
        <name>ATP</name>
        <dbReference type="ChEBI" id="CHEBI:30616"/>
    </ligand>
</feature>
<dbReference type="InterPro" id="IPR017945">
    <property type="entry name" value="DHBP_synth_RibB-like_a/b_dom"/>
</dbReference>
<accession>H3NH37</accession>
<proteinExistence type="inferred from homology"/>
<dbReference type="Gene3D" id="3.90.870.10">
    <property type="entry name" value="DHBP synthase"/>
    <property type="match status" value="1"/>
</dbReference>
<dbReference type="NCBIfam" id="TIGR00057">
    <property type="entry name" value="L-threonylcarbamoyladenylate synthase"/>
    <property type="match status" value="1"/>
</dbReference>
<evidence type="ECO:0000313" key="17">
    <source>
        <dbReference type="Proteomes" id="UP000006190"/>
    </source>
</evidence>
<feature type="binding site" evidence="14">
    <location>
        <position position="117"/>
    </location>
    <ligand>
        <name>L-threonine</name>
        <dbReference type="ChEBI" id="CHEBI:57926"/>
    </ligand>
</feature>
<dbReference type="Proteomes" id="UP000006190">
    <property type="component" value="Unassembled WGS sequence"/>
</dbReference>
<evidence type="ECO:0000256" key="1">
    <source>
        <dbReference type="ARBA" id="ARBA00004496"/>
    </source>
</evidence>
<keyword evidence="8 13" id="KW-0548">Nucleotidyltransferase</keyword>
<evidence type="ECO:0000256" key="12">
    <source>
        <dbReference type="ARBA" id="ARBA00048366"/>
    </source>
</evidence>
<dbReference type="EMBL" id="AGEG01000002">
    <property type="protein sequence ID" value="EHR38092.1"/>
    <property type="molecule type" value="Genomic_DNA"/>
</dbReference>
<dbReference type="GO" id="GO:0000049">
    <property type="term" value="F:tRNA binding"/>
    <property type="evidence" value="ECO:0007669"/>
    <property type="project" value="TreeGrafter"/>
</dbReference>
<evidence type="ECO:0000256" key="5">
    <source>
        <dbReference type="ARBA" id="ARBA00022490"/>
    </source>
</evidence>
<dbReference type="SUPFAM" id="SSF55821">
    <property type="entry name" value="YrdC/RibB"/>
    <property type="match status" value="1"/>
</dbReference>
<dbReference type="InterPro" id="IPR038385">
    <property type="entry name" value="Sua5/YwlC_C"/>
</dbReference>
<keyword evidence="6 13" id="KW-0808">Transferase</keyword>
<dbReference type="STRING" id="883113.HMPREF9708_00176"/>
<dbReference type="PANTHER" id="PTHR17490">
    <property type="entry name" value="SUA5"/>
    <property type="match status" value="1"/>
</dbReference>
<dbReference type="InterPro" id="IPR005145">
    <property type="entry name" value="Sua5_C"/>
</dbReference>
<organism evidence="16 17">
    <name type="scientific">Facklamia languida CCUG 37842</name>
    <dbReference type="NCBI Taxonomy" id="883113"/>
    <lineage>
        <taxon>Bacteria</taxon>
        <taxon>Bacillati</taxon>
        <taxon>Bacillota</taxon>
        <taxon>Bacilli</taxon>
        <taxon>Lactobacillales</taxon>
        <taxon>Aerococcaceae</taxon>
        <taxon>Facklamia</taxon>
    </lineage>
</organism>
<evidence type="ECO:0000256" key="9">
    <source>
        <dbReference type="ARBA" id="ARBA00022741"/>
    </source>
</evidence>
<dbReference type="GO" id="GO:0006450">
    <property type="term" value="P:regulation of translational fidelity"/>
    <property type="evidence" value="ECO:0007669"/>
    <property type="project" value="TreeGrafter"/>
</dbReference>
<evidence type="ECO:0000256" key="8">
    <source>
        <dbReference type="ARBA" id="ARBA00022695"/>
    </source>
</evidence>
<sequence length="341" mass="37061">MKTEIYTLETIQEAAQAIRAGELIAFPTETVYGLGARSDESESVEKVYRAKGRPSDNPLIVHVSNQDQVADLVQTINPLSQALMDLYWPGPLTIIFPVKPGAVASSVTGGKSTVALRMPDHPLALALIEAVGIPLVGPSANLSGKPSPTQLDHVLHDFSGKIAGILAADEELTKIGVESTVVFPHDGHVDILRPGYITPEMIHAYLECPVEIISEAHQLTNDEVASPGVKYRHYSPQQPVIMVQAPKNLDQWRAILDQMEGKVGLLAWQETIDSLKNHERVVATYSLGQADDLTSATRHIYAGLRYLEGSACQIILVQGLENDKNSTAFMNRLSKASSFVL</sequence>
<dbReference type="OrthoDB" id="9814580at2"/>
<gene>
    <name evidence="16" type="ORF">HMPREF9708_00176</name>
</gene>
<evidence type="ECO:0000256" key="13">
    <source>
        <dbReference type="PIRNR" id="PIRNR004930"/>
    </source>
</evidence>
<evidence type="ECO:0000259" key="15">
    <source>
        <dbReference type="PROSITE" id="PS51163"/>
    </source>
</evidence>
<evidence type="ECO:0000256" key="6">
    <source>
        <dbReference type="ARBA" id="ARBA00022679"/>
    </source>
</evidence>
<feature type="binding site" evidence="14">
    <location>
        <position position="234"/>
    </location>
    <ligand>
        <name>ATP</name>
        <dbReference type="ChEBI" id="CHEBI:30616"/>
    </ligand>
</feature>
<keyword evidence="17" id="KW-1185">Reference proteome</keyword>
<keyword evidence="7 13" id="KW-0819">tRNA processing</keyword>
<dbReference type="PIRSF" id="PIRSF004930">
    <property type="entry name" value="Tln_factor_SUA5"/>
    <property type="match status" value="1"/>
</dbReference>
<dbReference type="InterPro" id="IPR010923">
    <property type="entry name" value="T(6)A37_SUA5"/>
</dbReference>
<comment type="similarity">
    <text evidence="2 13">Belongs to the SUA5 family.</text>
</comment>
<feature type="binding site" evidence="14">
    <location>
        <position position="139"/>
    </location>
    <ligand>
        <name>ATP</name>
        <dbReference type="ChEBI" id="CHEBI:30616"/>
    </ligand>
</feature>
<dbReference type="eggNOG" id="COG0009">
    <property type="taxonomic scope" value="Bacteria"/>
</dbReference>
<dbReference type="RefSeq" id="WP_006308054.1">
    <property type="nucleotide sequence ID" value="NZ_JH601133.1"/>
</dbReference>
<feature type="binding site" evidence="14">
    <location>
        <position position="179"/>
    </location>
    <ligand>
        <name>L-threonine</name>
        <dbReference type="ChEBI" id="CHEBI:57926"/>
    </ligand>
</feature>
<dbReference type="InterPro" id="IPR006070">
    <property type="entry name" value="Sua5-like_dom"/>
</dbReference>
<evidence type="ECO:0000256" key="14">
    <source>
        <dbReference type="PIRSR" id="PIRSR004930-1"/>
    </source>
</evidence>
<feature type="binding site" evidence="14">
    <location>
        <position position="113"/>
    </location>
    <ligand>
        <name>ATP</name>
        <dbReference type="ChEBI" id="CHEBI:30616"/>
    </ligand>
</feature>
<dbReference type="GO" id="GO:0061710">
    <property type="term" value="F:L-threonylcarbamoyladenylate synthase"/>
    <property type="evidence" value="ECO:0007669"/>
    <property type="project" value="UniProtKB-EC"/>
</dbReference>
<dbReference type="AlphaFoldDB" id="H3NH37"/>
<keyword evidence="5 13" id="KW-0963">Cytoplasm</keyword>
<feature type="binding site" evidence="14">
    <location>
        <position position="53"/>
    </location>
    <ligand>
        <name>ATP</name>
        <dbReference type="ChEBI" id="CHEBI:30616"/>
    </ligand>
</feature>
<feature type="binding site" evidence="14">
    <location>
        <position position="62"/>
    </location>
    <ligand>
        <name>L-threonine</name>
        <dbReference type="ChEBI" id="CHEBI:57926"/>
    </ligand>
</feature>
<dbReference type="Pfam" id="PF01300">
    <property type="entry name" value="Sua5_yciO_yrdC"/>
    <property type="match status" value="1"/>
</dbReference>
<feature type="binding site" evidence="14">
    <location>
        <position position="30"/>
    </location>
    <ligand>
        <name>L-threonine</name>
        <dbReference type="ChEBI" id="CHEBI:57926"/>
    </ligand>
</feature>
<comment type="function">
    <text evidence="13">Required for the formation of a threonylcarbamoyl group on adenosine at position 37 (t(6)A37) in tRNAs that read codons beginning with adenine.</text>
</comment>
<dbReference type="GO" id="GO:0005524">
    <property type="term" value="F:ATP binding"/>
    <property type="evidence" value="ECO:0007669"/>
    <property type="project" value="UniProtKB-UniRule"/>
</dbReference>
<dbReference type="HOGENOM" id="CLU_031397_0_1_9"/>
<evidence type="ECO:0000256" key="10">
    <source>
        <dbReference type="ARBA" id="ARBA00022840"/>
    </source>
</evidence>
<evidence type="ECO:0000256" key="4">
    <source>
        <dbReference type="ARBA" id="ARBA00015492"/>
    </source>
</evidence>
<evidence type="ECO:0000256" key="7">
    <source>
        <dbReference type="ARBA" id="ARBA00022694"/>
    </source>
</evidence>
<dbReference type="GO" id="GO:0008033">
    <property type="term" value="P:tRNA processing"/>
    <property type="evidence" value="ECO:0007669"/>
    <property type="project" value="UniProtKB-KW"/>
</dbReference>
<feature type="binding site" evidence="14">
    <location>
        <position position="193"/>
    </location>
    <ligand>
        <name>ATP</name>
        <dbReference type="ChEBI" id="CHEBI:30616"/>
    </ligand>
</feature>
<protein>
    <recommendedName>
        <fullName evidence="4 13">Threonylcarbamoyl-AMP synthase</fullName>
        <shortName evidence="13">TC-AMP synthase</shortName>
        <ecNumber evidence="3 13">2.7.7.87</ecNumber>
    </recommendedName>
    <alternativeName>
        <fullName evidence="11 13">L-threonylcarbamoyladenylate synthase</fullName>
    </alternativeName>
</protein>
<dbReference type="PANTHER" id="PTHR17490:SF16">
    <property type="entry name" value="THREONYLCARBAMOYL-AMP SYNTHASE"/>
    <property type="match status" value="1"/>
</dbReference>
<feature type="binding site" evidence="14">
    <location>
        <position position="57"/>
    </location>
    <ligand>
        <name>ATP</name>
        <dbReference type="ChEBI" id="CHEBI:30616"/>
    </ligand>
</feature>
<dbReference type="Pfam" id="PF03481">
    <property type="entry name" value="Sua5_C"/>
    <property type="match status" value="1"/>
</dbReference>
<comment type="subcellular location">
    <subcellularLocation>
        <location evidence="1 13">Cytoplasm</location>
    </subcellularLocation>
</comment>
<evidence type="ECO:0000256" key="3">
    <source>
        <dbReference type="ARBA" id="ARBA00012584"/>
    </source>
</evidence>
<feature type="domain" description="YrdC-like" evidence="15">
    <location>
        <begin position="8"/>
        <end position="197"/>
    </location>
</feature>
<evidence type="ECO:0000313" key="16">
    <source>
        <dbReference type="EMBL" id="EHR38092.1"/>
    </source>
</evidence>
<evidence type="ECO:0000256" key="2">
    <source>
        <dbReference type="ARBA" id="ARBA00007663"/>
    </source>
</evidence>
<keyword evidence="10 13" id="KW-0067">ATP-binding</keyword>
<dbReference type="PROSITE" id="PS51163">
    <property type="entry name" value="YRDC"/>
    <property type="match status" value="1"/>
</dbReference>
<dbReference type="EC" id="2.7.7.87" evidence="3 13"/>